<dbReference type="HOGENOM" id="CLU_301217_0_0_1"/>
<dbReference type="OrthoDB" id="287458at2759"/>
<feature type="compositionally biased region" description="Acidic residues" evidence="1">
    <location>
        <begin position="24"/>
        <end position="38"/>
    </location>
</feature>
<dbReference type="Gene3D" id="3.40.50.300">
    <property type="entry name" value="P-loop containing nucleotide triphosphate hydrolases"/>
    <property type="match status" value="1"/>
</dbReference>
<evidence type="ECO:0000313" key="2">
    <source>
        <dbReference type="EMBL" id="EAS07444.2"/>
    </source>
</evidence>
<dbReference type="PANTHER" id="PTHR38566">
    <property type="entry name" value="RNA_LIG_T4_1 DOMAIN-CONTAINING PROTEIN"/>
    <property type="match status" value="1"/>
</dbReference>
<dbReference type="AlphaFoldDB" id="Q24HZ4"/>
<evidence type="ECO:0000313" key="3">
    <source>
        <dbReference type="Proteomes" id="UP000009168"/>
    </source>
</evidence>
<feature type="compositionally biased region" description="Polar residues" evidence="1">
    <location>
        <begin position="1"/>
        <end position="11"/>
    </location>
</feature>
<dbReference type="EMBL" id="GG662498">
    <property type="protein sequence ID" value="EAS07444.2"/>
    <property type="molecule type" value="Genomic_DNA"/>
</dbReference>
<dbReference type="RefSeq" id="XP_001027686.2">
    <property type="nucleotide sequence ID" value="XM_001027686.2"/>
</dbReference>
<sequence>MEEQSGQSLSYQQEDQEEVKLQQEEEVEDDQDYDSETESYDKADGDNQEEWQSAIRNAEQQYIDNAKEYLEWAKAQKKVKVMEEQMPWDTKVQINDISLHRGGPLEDKKYAYFPKYRINIKRGNSVCVVHSEESEEKIEPFFCRRGMRKFYDLIPEYLNEGKKLSGYHQKVKFLTLNEAKEKLDSGQFQVHLYNLFKENGEHCQISYLQMFDMWLIASKNVTILVKQREDAEKYYHKLRYYWAKLISDEWFNILDRMDLQQIQQLKEQMQNFTFIGEHCGNQKHQHIFKYDKVQIIFYSIVQNNSPNVCLPVDQAFEIFKQYNLNMVRIREVKGILSYEELKIKLQKEFDQVASGKIEDEGEGGVVYIVSENLKTQEQKTISCCKLKTTEYNIYRKLREMLKLSLQKKTESGRKNERFKQEVEKMSEHHLPPKPLDYYLALAKHSFAYIDKNFNTLSPDVLRYEFISFIEDIYRKAEANLNQLSSKNKTQIKPTRIILITPPGLLKDETVNKIAKTIQAEQIETAWREDQEITTSHFNFLHMVPRISEKSQQQNIFFTLIGFDENGLQQCVKNLENEVETLRKSKFCSNMFQYINSKNKQQMVELLFSKIQIFITLLKNDYSNQFRLIDSKSSPEEICQIIENDFKQISSVEQNENSKKSGEEITEGKTEKLLNKVNLMVIMPIAPPGSGKTFFCKLLKQTVEEQYPDCSFFSISSDEIRLGLMEQYKKTRSEREYTVDQLFEATAKQAKVKYFSVLKDLLVNISSESKEKAILYLDRMHPPQILEETFSFLKENSLSNINLKISTFLVTRQQGFNYKKYNYYFSEQIFLNCLHRTLNRDNHETLQGDAVLILKIAFKFFQMFRDFKIQSLQNYKQIDLVIQIPLVDETSTINQTLIKKMEKCLDLIPPNGQPPDSPIYMDFIQSFYAANIQFQYPEIERLKKIASNYVKVCLNAFQ</sequence>
<accession>Q24HZ4</accession>
<dbReference type="PANTHER" id="PTHR38566:SF1">
    <property type="entry name" value="CHROMOSOME UNDETERMINED SCAFFOLD_18, WHOLE GENOME SHOTGUN SEQUENCE"/>
    <property type="match status" value="1"/>
</dbReference>
<keyword evidence="3" id="KW-1185">Reference proteome</keyword>
<dbReference type="InterPro" id="IPR027417">
    <property type="entry name" value="P-loop_NTPase"/>
</dbReference>
<dbReference type="Proteomes" id="UP000009168">
    <property type="component" value="Unassembled WGS sequence"/>
</dbReference>
<feature type="region of interest" description="Disordered" evidence="1">
    <location>
        <begin position="1"/>
        <end position="49"/>
    </location>
</feature>
<keyword evidence="2" id="KW-0436">Ligase</keyword>
<reference evidence="3" key="1">
    <citation type="journal article" date="2006" name="PLoS Biol.">
        <title>Macronuclear genome sequence of the ciliate Tetrahymena thermophila, a model eukaryote.</title>
        <authorList>
            <person name="Eisen J.A."/>
            <person name="Coyne R.S."/>
            <person name="Wu M."/>
            <person name="Wu D."/>
            <person name="Thiagarajan M."/>
            <person name="Wortman J.R."/>
            <person name="Badger J.H."/>
            <person name="Ren Q."/>
            <person name="Amedeo P."/>
            <person name="Jones K.M."/>
            <person name="Tallon L.J."/>
            <person name="Delcher A.L."/>
            <person name="Salzberg S.L."/>
            <person name="Silva J.C."/>
            <person name="Haas B.J."/>
            <person name="Majoros W.H."/>
            <person name="Farzad M."/>
            <person name="Carlton J.M."/>
            <person name="Smith R.K. Jr."/>
            <person name="Garg J."/>
            <person name="Pearlman R.E."/>
            <person name="Karrer K.M."/>
            <person name="Sun L."/>
            <person name="Manning G."/>
            <person name="Elde N.C."/>
            <person name="Turkewitz A.P."/>
            <person name="Asai D.J."/>
            <person name="Wilkes D.E."/>
            <person name="Wang Y."/>
            <person name="Cai H."/>
            <person name="Collins K."/>
            <person name="Stewart B.A."/>
            <person name="Lee S.R."/>
            <person name="Wilamowska K."/>
            <person name="Weinberg Z."/>
            <person name="Ruzzo W.L."/>
            <person name="Wloga D."/>
            <person name="Gaertig J."/>
            <person name="Frankel J."/>
            <person name="Tsao C.-C."/>
            <person name="Gorovsky M.A."/>
            <person name="Keeling P.J."/>
            <person name="Waller R.F."/>
            <person name="Patron N.J."/>
            <person name="Cherry J.M."/>
            <person name="Stover N.A."/>
            <person name="Krieger C.J."/>
            <person name="del Toro C."/>
            <person name="Ryder H.F."/>
            <person name="Williamson S.C."/>
            <person name="Barbeau R.A."/>
            <person name="Hamilton E.P."/>
            <person name="Orias E."/>
        </authorList>
    </citation>
    <scope>NUCLEOTIDE SEQUENCE [LARGE SCALE GENOMIC DNA]</scope>
    <source>
        <strain evidence="3">SB210</strain>
    </source>
</reference>
<gene>
    <name evidence="2" type="ORF">TTHERM_00571800</name>
</gene>
<dbReference type="GO" id="GO:0016874">
    <property type="term" value="F:ligase activity"/>
    <property type="evidence" value="ECO:0007669"/>
    <property type="project" value="UniProtKB-KW"/>
</dbReference>
<dbReference type="InParanoid" id="Q24HZ4"/>
<proteinExistence type="predicted"/>
<dbReference type="GeneID" id="7823899"/>
<organism evidence="2 3">
    <name type="scientific">Tetrahymena thermophila (strain SB210)</name>
    <dbReference type="NCBI Taxonomy" id="312017"/>
    <lineage>
        <taxon>Eukaryota</taxon>
        <taxon>Sar</taxon>
        <taxon>Alveolata</taxon>
        <taxon>Ciliophora</taxon>
        <taxon>Intramacronucleata</taxon>
        <taxon>Oligohymenophorea</taxon>
        <taxon>Hymenostomatida</taxon>
        <taxon>Tetrahymenina</taxon>
        <taxon>Tetrahymenidae</taxon>
        <taxon>Tetrahymena</taxon>
    </lineage>
</organism>
<dbReference type="KEGG" id="tet:TTHERM_00571800"/>
<dbReference type="SUPFAM" id="SSF56091">
    <property type="entry name" value="DNA ligase/mRNA capping enzyme, catalytic domain"/>
    <property type="match status" value="1"/>
</dbReference>
<dbReference type="eggNOG" id="ENOG502SJ5D">
    <property type="taxonomic scope" value="Eukaryota"/>
</dbReference>
<protein>
    <submittedName>
        <fullName evidence="2">RNA ligase</fullName>
    </submittedName>
</protein>
<evidence type="ECO:0000256" key="1">
    <source>
        <dbReference type="SAM" id="MobiDB-lite"/>
    </source>
</evidence>
<name>Q24HZ4_TETTS</name>